<dbReference type="GO" id="GO:0000160">
    <property type="term" value="P:phosphorelay signal transduction system"/>
    <property type="evidence" value="ECO:0007669"/>
    <property type="project" value="InterPro"/>
</dbReference>
<dbReference type="GO" id="GO:0003677">
    <property type="term" value="F:DNA binding"/>
    <property type="evidence" value="ECO:0007669"/>
    <property type="project" value="UniProtKB-UniRule"/>
</dbReference>
<dbReference type="Proteomes" id="UP000178851">
    <property type="component" value="Unassembled WGS sequence"/>
</dbReference>
<dbReference type="AlphaFoldDB" id="A0A1F7YKW9"/>
<dbReference type="SUPFAM" id="SSF46894">
    <property type="entry name" value="C-terminal effector domain of the bipartite response regulators"/>
    <property type="match status" value="1"/>
</dbReference>
<dbReference type="CDD" id="cd00383">
    <property type="entry name" value="trans_reg_C"/>
    <property type="match status" value="1"/>
</dbReference>
<dbReference type="EMBL" id="MGGI01000001">
    <property type="protein sequence ID" value="OGM27991.1"/>
    <property type="molecule type" value="Genomic_DNA"/>
</dbReference>
<name>A0A1F7YKW9_9BACT</name>
<evidence type="ECO:0000259" key="3">
    <source>
        <dbReference type="PROSITE" id="PS51755"/>
    </source>
</evidence>
<evidence type="ECO:0000313" key="5">
    <source>
        <dbReference type="Proteomes" id="UP000178851"/>
    </source>
</evidence>
<comment type="caution">
    <text evidence="4">The sequence shown here is derived from an EMBL/GenBank/DDBJ whole genome shotgun (WGS) entry which is preliminary data.</text>
</comment>
<dbReference type="InterPro" id="IPR036388">
    <property type="entry name" value="WH-like_DNA-bd_sf"/>
</dbReference>
<evidence type="ECO:0000256" key="2">
    <source>
        <dbReference type="PROSITE-ProRule" id="PRU01091"/>
    </source>
</evidence>
<dbReference type="PROSITE" id="PS51755">
    <property type="entry name" value="OMPR_PHOB"/>
    <property type="match status" value="1"/>
</dbReference>
<accession>A0A1F7YKW9</accession>
<organism evidence="4 5">
    <name type="scientific">Candidatus Woesebacteria bacterium RIFCSPHIGHO2_01_FULL_39_28</name>
    <dbReference type="NCBI Taxonomy" id="1802496"/>
    <lineage>
        <taxon>Bacteria</taxon>
        <taxon>Candidatus Woeseibacteriota</taxon>
    </lineage>
</organism>
<feature type="domain" description="OmpR/PhoB-type" evidence="3">
    <location>
        <begin position="243"/>
        <end position="344"/>
    </location>
</feature>
<dbReference type="Pfam" id="PF00486">
    <property type="entry name" value="Trans_reg_C"/>
    <property type="match status" value="1"/>
</dbReference>
<dbReference type="InterPro" id="IPR001867">
    <property type="entry name" value="OmpR/PhoB-type_DNA-bd"/>
</dbReference>
<keyword evidence="1 2" id="KW-0238">DNA-binding</keyword>
<sequence length="344" mass="39551">MLKTVWEYSLKTEAERLLHTAHQIAVGFYKVNNFVVLPYGPDYKNNSIITFPNLPYHKISRFWEKVKKVNVDQIPVVSPNGLVEETIKLLKEASLKEPDINEARKIWGKAQNELIDKIYEVIPSKKNAISGIVIYPTKFGTNTSFNRPYKYPASIQMYLREGENIYTIAEAILTSLTRHDVYERLGGVWQESELLVDWLVEFSSIAEILKKYDPKGFHHATIKYTRIKQRAGLTQKSKEFYKSLGISYMERVFDLKNDELVIQGSSLANLSNREKEILTLMIRRGSKLTTIDELAEILFKGDEDTFSLQAIAKTIQRLRDKLESNGISGSFIQTKRGEGYLLVN</sequence>
<dbReference type="SMART" id="SM00862">
    <property type="entry name" value="Trans_reg_C"/>
    <property type="match status" value="1"/>
</dbReference>
<evidence type="ECO:0000313" key="4">
    <source>
        <dbReference type="EMBL" id="OGM27991.1"/>
    </source>
</evidence>
<dbReference type="InterPro" id="IPR016032">
    <property type="entry name" value="Sig_transdc_resp-reg_C-effctor"/>
</dbReference>
<dbReference type="GO" id="GO:0006355">
    <property type="term" value="P:regulation of DNA-templated transcription"/>
    <property type="evidence" value="ECO:0007669"/>
    <property type="project" value="InterPro"/>
</dbReference>
<evidence type="ECO:0000256" key="1">
    <source>
        <dbReference type="ARBA" id="ARBA00023125"/>
    </source>
</evidence>
<reference evidence="4 5" key="1">
    <citation type="journal article" date="2016" name="Nat. Commun.">
        <title>Thousands of microbial genomes shed light on interconnected biogeochemical processes in an aquifer system.</title>
        <authorList>
            <person name="Anantharaman K."/>
            <person name="Brown C.T."/>
            <person name="Hug L.A."/>
            <person name="Sharon I."/>
            <person name="Castelle C.J."/>
            <person name="Probst A.J."/>
            <person name="Thomas B.C."/>
            <person name="Singh A."/>
            <person name="Wilkins M.J."/>
            <person name="Karaoz U."/>
            <person name="Brodie E.L."/>
            <person name="Williams K.H."/>
            <person name="Hubbard S.S."/>
            <person name="Banfield J.F."/>
        </authorList>
    </citation>
    <scope>NUCLEOTIDE SEQUENCE [LARGE SCALE GENOMIC DNA]</scope>
</reference>
<proteinExistence type="predicted"/>
<gene>
    <name evidence="4" type="ORF">A2627_00405</name>
</gene>
<dbReference type="Gene3D" id="1.10.10.10">
    <property type="entry name" value="Winged helix-like DNA-binding domain superfamily/Winged helix DNA-binding domain"/>
    <property type="match status" value="1"/>
</dbReference>
<protein>
    <recommendedName>
        <fullName evidence="3">OmpR/PhoB-type domain-containing protein</fullName>
    </recommendedName>
</protein>
<feature type="DNA-binding region" description="OmpR/PhoB-type" evidence="2">
    <location>
        <begin position="243"/>
        <end position="344"/>
    </location>
</feature>